<keyword evidence="3" id="KW-1185">Reference proteome</keyword>
<protein>
    <submittedName>
        <fullName evidence="2">Uncharacterized protein</fullName>
    </submittedName>
</protein>
<proteinExistence type="predicted"/>
<comment type="caution">
    <text evidence="2">The sequence shown here is derived from an EMBL/GenBank/DDBJ whole genome shotgun (WGS) entry which is preliminary data.</text>
</comment>
<dbReference type="EMBL" id="VNIB01000003">
    <property type="protein sequence ID" value="TYO99366.1"/>
    <property type="molecule type" value="Genomic_DNA"/>
</dbReference>
<evidence type="ECO:0000313" key="3">
    <source>
        <dbReference type="Proteomes" id="UP000324159"/>
    </source>
</evidence>
<gene>
    <name evidence="2" type="ORF">EDC39_103212</name>
</gene>
<feature type="region of interest" description="Disordered" evidence="1">
    <location>
        <begin position="40"/>
        <end position="64"/>
    </location>
</feature>
<reference evidence="2 3" key="1">
    <citation type="submission" date="2019-07" db="EMBL/GenBank/DDBJ databases">
        <title>Genomic Encyclopedia of Type Strains, Phase IV (KMG-IV): sequencing the most valuable type-strain genomes for metagenomic binning, comparative biology and taxonomic classification.</title>
        <authorList>
            <person name="Goeker M."/>
        </authorList>
    </citation>
    <scope>NUCLEOTIDE SEQUENCE [LARGE SCALE GENOMIC DNA]</scope>
    <source>
        <strain evidence="2 3">SS015</strain>
    </source>
</reference>
<accession>A0A5D3WMS8</accession>
<dbReference type="InterPro" id="IPR054686">
    <property type="entry name" value="GSU3473-like"/>
</dbReference>
<organism evidence="2 3">
    <name type="scientific">Geothermobacter ehrlichii</name>
    <dbReference type="NCBI Taxonomy" id="213224"/>
    <lineage>
        <taxon>Bacteria</taxon>
        <taxon>Pseudomonadati</taxon>
        <taxon>Thermodesulfobacteriota</taxon>
        <taxon>Desulfuromonadia</taxon>
        <taxon>Desulfuromonadales</taxon>
        <taxon>Geothermobacteraceae</taxon>
        <taxon>Geothermobacter</taxon>
    </lineage>
</organism>
<dbReference type="Proteomes" id="UP000324159">
    <property type="component" value="Unassembled WGS sequence"/>
</dbReference>
<feature type="compositionally biased region" description="Basic and acidic residues" evidence="1">
    <location>
        <begin position="54"/>
        <end position="64"/>
    </location>
</feature>
<dbReference type="AlphaFoldDB" id="A0A5D3WMS8"/>
<evidence type="ECO:0000256" key="1">
    <source>
        <dbReference type="SAM" id="MobiDB-lite"/>
    </source>
</evidence>
<sequence length="64" mass="7434">MMVPIRYPDGRYDIVKTSQLDHLIVNGRIQAFRRQESWVVPGREPIRGQGGEGTRPDSERRRAE</sequence>
<name>A0A5D3WMS8_9BACT</name>
<dbReference type="NCBIfam" id="NF045719">
    <property type="entry name" value="GSU3473_fam"/>
    <property type="match status" value="1"/>
</dbReference>
<evidence type="ECO:0000313" key="2">
    <source>
        <dbReference type="EMBL" id="TYO99366.1"/>
    </source>
</evidence>